<evidence type="ECO:0000259" key="3">
    <source>
        <dbReference type="PROSITE" id="PS51186"/>
    </source>
</evidence>
<dbReference type="InterPro" id="IPR016181">
    <property type="entry name" value="Acyl_CoA_acyltransferase"/>
</dbReference>
<dbReference type="Proteomes" id="UP001065613">
    <property type="component" value="Chromosome"/>
</dbReference>
<sequence length="174" mass="20191">MIDYRTAQEFLPGFQLIQGERRDKPLLLKFLQQTYQELFPQQQDFSHLIQTVDQYFSSRSRLWLVTLQSSPLEPLDADAAIAALWLGNAINQVTGKRYTHIFMLYVLPPYRRQGIAKALLKTAQQWAQQRGDQQIGLQVFSHNQAALNLYKQMNFQTQAVLLFKPLSSHHQADD</sequence>
<dbReference type="AlphaFoldDB" id="A0A977KZR6"/>
<proteinExistence type="predicted"/>
<dbReference type="KEGG" id="wna:KA717_01575"/>
<dbReference type="InterPro" id="IPR000182">
    <property type="entry name" value="GNAT_dom"/>
</dbReference>
<dbReference type="EMBL" id="CP073041">
    <property type="protein sequence ID" value="UXE61685.1"/>
    <property type="molecule type" value="Genomic_DNA"/>
</dbReference>
<protein>
    <submittedName>
        <fullName evidence="4">GNAT family N-acetyltransferase</fullName>
    </submittedName>
</protein>
<evidence type="ECO:0000256" key="1">
    <source>
        <dbReference type="ARBA" id="ARBA00022679"/>
    </source>
</evidence>
<feature type="domain" description="N-acetyltransferase" evidence="3">
    <location>
        <begin position="33"/>
        <end position="174"/>
    </location>
</feature>
<dbReference type="GO" id="GO:0016747">
    <property type="term" value="F:acyltransferase activity, transferring groups other than amino-acyl groups"/>
    <property type="evidence" value="ECO:0007669"/>
    <property type="project" value="InterPro"/>
</dbReference>
<name>A0A977KZR6_9CYAN</name>
<dbReference type="PANTHER" id="PTHR43420">
    <property type="entry name" value="ACETYLTRANSFERASE"/>
    <property type="match status" value="1"/>
</dbReference>
<dbReference type="PROSITE" id="PS51186">
    <property type="entry name" value="GNAT"/>
    <property type="match status" value="1"/>
</dbReference>
<dbReference type="CDD" id="cd04301">
    <property type="entry name" value="NAT_SF"/>
    <property type="match status" value="1"/>
</dbReference>
<dbReference type="Gene3D" id="3.40.630.30">
    <property type="match status" value="1"/>
</dbReference>
<evidence type="ECO:0000313" key="4">
    <source>
        <dbReference type="EMBL" id="UXE61685.1"/>
    </source>
</evidence>
<dbReference type="SUPFAM" id="SSF55729">
    <property type="entry name" value="Acyl-CoA N-acyltransferases (Nat)"/>
    <property type="match status" value="1"/>
</dbReference>
<keyword evidence="1" id="KW-0808">Transferase</keyword>
<dbReference type="InterPro" id="IPR050680">
    <property type="entry name" value="YpeA/RimI_acetyltransf"/>
</dbReference>
<organism evidence="4">
    <name type="scientific">Woronichinia naegeliana WA131</name>
    <dbReference type="NCBI Taxonomy" id="2824559"/>
    <lineage>
        <taxon>Bacteria</taxon>
        <taxon>Bacillati</taxon>
        <taxon>Cyanobacteriota</taxon>
        <taxon>Cyanophyceae</taxon>
        <taxon>Synechococcales</taxon>
        <taxon>Coelosphaeriaceae</taxon>
        <taxon>Woronichinia</taxon>
    </lineage>
</organism>
<gene>
    <name evidence="4" type="ORF">KA717_01575</name>
</gene>
<accession>A0A977KZR6</accession>
<keyword evidence="2" id="KW-0012">Acyltransferase</keyword>
<dbReference type="Pfam" id="PF00583">
    <property type="entry name" value="Acetyltransf_1"/>
    <property type="match status" value="1"/>
</dbReference>
<reference evidence="4" key="1">
    <citation type="submission" date="2021-04" db="EMBL/GenBank/DDBJ databases">
        <title>Genome sequence of Woronichinia naegeliana from Washington state freshwater lake bloom.</title>
        <authorList>
            <person name="Dreher T.W."/>
        </authorList>
    </citation>
    <scope>NUCLEOTIDE SEQUENCE</scope>
    <source>
        <strain evidence="4">WA131</strain>
    </source>
</reference>
<evidence type="ECO:0000256" key="2">
    <source>
        <dbReference type="ARBA" id="ARBA00023315"/>
    </source>
</evidence>